<evidence type="ECO:0000313" key="1">
    <source>
        <dbReference type="EMBL" id="MFD2907964.1"/>
    </source>
</evidence>
<protein>
    <recommendedName>
        <fullName evidence="3">Lipoprotein</fullName>
    </recommendedName>
</protein>
<name>A0ABW5Z573_9FLAO</name>
<keyword evidence="2" id="KW-1185">Reference proteome</keyword>
<comment type="caution">
    <text evidence="1">The sequence shown here is derived from an EMBL/GenBank/DDBJ whole genome shotgun (WGS) entry which is preliminary data.</text>
</comment>
<dbReference type="PROSITE" id="PS51257">
    <property type="entry name" value="PROKAR_LIPOPROTEIN"/>
    <property type="match status" value="1"/>
</dbReference>
<organism evidence="1 2">
    <name type="scientific">Flavobacterium ardleyense</name>
    <dbReference type="NCBI Taxonomy" id="2038737"/>
    <lineage>
        <taxon>Bacteria</taxon>
        <taxon>Pseudomonadati</taxon>
        <taxon>Bacteroidota</taxon>
        <taxon>Flavobacteriia</taxon>
        <taxon>Flavobacteriales</taxon>
        <taxon>Flavobacteriaceae</taxon>
        <taxon>Flavobacterium</taxon>
    </lineage>
</organism>
<dbReference type="RefSeq" id="WP_379804882.1">
    <property type="nucleotide sequence ID" value="NZ_JBHUOL010000010.1"/>
</dbReference>
<dbReference type="Proteomes" id="UP001597549">
    <property type="component" value="Unassembled WGS sequence"/>
</dbReference>
<proteinExistence type="predicted"/>
<evidence type="ECO:0008006" key="3">
    <source>
        <dbReference type="Google" id="ProtNLM"/>
    </source>
</evidence>
<sequence length="241" mass="28685">MRYILVLTTFLVIFGCSSIQKKENLIGNWSSINSSNEINLEFYNDSLIIDQWSVRNNFRWYVDDSYVYFDSSKVENNEKGKRYNYKLVNDTLFLRENKNNFLKFLRINNAFDYFNKSLKLNLPRKLSLIPVLNEDFAYKLYVYSDNKNIVNLKTSDNIFLDINDLERDINVHIANTDLSNVHKIIVILFADTNVSKPDILKIKKTISEVNDIKIFQIFTNDDVDYEKYNWKQKIKWYGVLE</sequence>
<gene>
    <name evidence="1" type="ORF">ACFSX9_04375</name>
</gene>
<reference evidence="2" key="1">
    <citation type="journal article" date="2019" name="Int. J. Syst. Evol. Microbiol.">
        <title>The Global Catalogue of Microorganisms (GCM) 10K type strain sequencing project: providing services to taxonomists for standard genome sequencing and annotation.</title>
        <authorList>
            <consortium name="The Broad Institute Genomics Platform"/>
            <consortium name="The Broad Institute Genome Sequencing Center for Infectious Disease"/>
            <person name="Wu L."/>
            <person name="Ma J."/>
        </authorList>
    </citation>
    <scope>NUCLEOTIDE SEQUENCE [LARGE SCALE GENOMIC DNA]</scope>
    <source>
        <strain evidence="2">KCTC 52644</strain>
    </source>
</reference>
<evidence type="ECO:0000313" key="2">
    <source>
        <dbReference type="Proteomes" id="UP001597549"/>
    </source>
</evidence>
<accession>A0ABW5Z573</accession>
<dbReference type="EMBL" id="JBHUOL010000010">
    <property type="protein sequence ID" value="MFD2907964.1"/>
    <property type="molecule type" value="Genomic_DNA"/>
</dbReference>